<dbReference type="GO" id="GO:0034388">
    <property type="term" value="C:Pwp2p-containing subcomplex of 90S preribosome"/>
    <property type="evidence" value="ECO:0007669"/>
    <property type="project" value="TreeGrafter"/>
</dbReference>
<dbReference type="Gene3D" id="1.25.40.10">
    <property type="entry name" value="Tetratricopeptide repeat domain"/>
    <property type="match status" value="1"/>
</dbReference>
<comment type="caution">
    <text evidence="8">The sequence shown here is derived from an EMBL/GenBank/DDBJ whole genome shotgun (WGS) entry which is preliminary data.</text>
</comment>
<dbReference type="GO" id="GO:0030515">
    <property type="term" value="F:snoRNA binding"/>
    <property type="evidence" value="ECO:0007669"/>
    <property type="project" value="InterPro"/>
</dbReference>
<dbReference type="InterPro" id="IPR055347">
    <property type="entry name" value="UTP6_N"/>
</dbReference>
<keyword evidence="6" id="KW-0812">Transmembrane</keyword>
<feature type="transmembrane region" description="Helical" evidence="6">
    <location>
        <begin position="27"/>
        <end position="50"/>
    </location>
</feature>
<evidence type="ECO:0000256" key="5">
    <source>
        <dbReference type="ARBA" id="ARBA00023242"/>
    </source>
</evidence>
<dbReference type="Proteomes" id="UP001152592">
    <property type="component" value="Unassembled WGS sequence"/>
</dbReference>
<dbReference type="SUPFAM" id="SSF48452">
    <property type="entry name" value="TPR-like"/>
    <property type="match status" value="1"/>
</dbReference>
<comment type="subcellular location">
    <subcellularLocation>
        <location evidence="1">Nucleus</location>
        <location evidence="1">Nucleolus</location>
    </subcellularLocation>
</comment>
<dbReference type="PANTHER" id="PTHR23271">
    <property type="entry name" value="HEPATOCELLULAR CARCINOMA-ASSOCIATED ANTIGEN 66"/>
    <property type="match status" value="1"/>
</dbReference>
<dbReference type="InterPro" id="IPR003107">
    <property type="entry name" value="HAT"/>
</dbReference>
<reference evidence="8" key="1">
    <citation type="submission" date="2021-07" db="EMBL/GenBank/DDBJ databases">
        <authorList>
            <person name="Branca A.L. A."/>
        </authorList>
    </citation>
    <scope>NUCLEOTIDE SEQUENCE</scope>
</reference>
<proteinExistence type="inferred from homology"/>
<keyword evidence="3" id="KW-0698">rRNA processing</keyword>
<evidence type="ECO:0000256" key="6">
    <source>
        <dbReference type="SAM" id="Phobius"/>
    </source>
</evidence>
<feature type="domain" description="U3 small nucleolar RNA-associated protein 6 N-terminal" evidence="7">
    <location>
        <begin position="70"/>
        <end position="138"/>
    </location>
</feature>
<keyword evidence="6" id="KW-0472">Membrane</keyword>
<dbReference type="SMART" id="SM00386">
    <property type="entry name" value="HAT"/>
    <property type="match status" value="3"/>
</dbReference>
<dbReference type="PANTHER" id="PTHR23271:SF1">
    <property type="entry name" value="U3 SMALL NUCLEOLAR RNA-ASSOCIATED PROTEIN 6 HOMOLOG"/>
    <property type="match status" value="1"/>
</dbReference>
<dbReference type="GO" id="GO:0000462">
    <property type="term" value="P:maturation of SSU-rRNA from tricistronic rRNA transcript (SSU-rRNA, 5.8S rRNA, LSU-rRNA)"/>
    <property type="evidence" value="ECO:0007669"/>
    <property type="project" value="InterPro"/>
</dbReference>
<evidence type="ECO:0000256" key="2">
    <source>
        <dbReference type="ARBA" id="ARBA00010734"/>
    </source>
</evidence>
<dbReference type="OrthoDB" id="274622at2759"/>
<keyword evidence="4" id="KW-0677">Repeat</keyword>
<dbReference type="InterPro" id="IPR011990">
    <property type="entry name" value="TPR-like_helical_dom_sf"/>
</dbReference>
<dbReference type="InterPro" id="IPR013949">
    <property type="entry name" value="Utp6"/>
</dbReference>
<accession>A0A9W4JU25</accession>
<evidence type="ECO:0000256" key="1">
    <source>
        <dbReference type="ARBA" id="ARBA00004604"/>
    </source>
</evidence>
<sequence length="452" mass="51187">MSRANRPLKGKTTGSLGRVVSAGTNRMWLVCTGAGSVFFQCGMPTFFFLFESLHLTATMAAATDKARFFLEKSIPELKEYERKGIFTKDEISSIVKKRSDFEHKINARGAQAVDFVRYAEYEMNLDVLRKKRVKRLGIRSAGFNGQRRIFFVLDRAVRKFHGDLNLWVQYIEYARKQKAHKKLSMIFTDALRLHPTSADLWVYAAKHVLDDHGDMTQARSYMQRGVRFCKSSRSVWTQYAKLELIYIAKLVARQKILGLDEESQKPKAVEAGLDDRDADMIALPSLTEEDINPTMEDNAEVDQVALQTLNATPALSGAIPLTIFDTASKNFDHDDRFGQEFYDMVWEFTDAPCLLKLLGHVLETMQANKPSSPRTQICYIKFPTAGIPVTSPEFPRALGSSLARLREYPLGKELARQVVSWLQPLQATKDLDPSLQQVIAATVIKAERMAQE</sequence>
<dbReference type="AlphaFoldDB" id="A0A9W4JU25"/>
<comment type="similarity">
    <text evidence="2">Belongs to the UTP6 family.</text>
</comment>
<keyword evidence="5" id="KW-0539">Nucleus</keyword>
<evidence type="ECO:0000259" key="7">
    <source>
        <dbReference type="Pfam" id="PF08640"/>
    </source>
</evidence>
<evidence type="ECO:0000256" key="3">
    <source>
        <dbReference type="ARBA" id="ARBA00022552"/>
    </source>
</evidence>
<gene>
    <name evidence="8" type="ORF">PSALAMII_LOCUS9619</name>
</gene>
<evidence type="ECO:0000313" key="9">
    <source>
        <dbReference type="Proteomes" id="UP001152592"/>
    </source>
</evidence>
<protein>
    <recommendedName>
        <fullName evidence="7">U3 small nucleolar RNA-associated protein 6 N-terminal domain-containing protein</fullName>
    </recommendedName>
</protein>
<evidence type="ECO:0000313" key="8">
    <source>
        <dbReference type="EMBL" id="CAG8419856.1"/>
    </source>
</evidence>
<keyword evidence="6" id="KW-1133">Transmembrane helix</keyword>
<dbReference type="Pfam" id="PF08640">
    <property type="entry name" value="U3_assoc_6"/>
    <property type="match status" value="1"/>
</dbReference>
<name>A0A9W4JU25_9EURO</name>
<dbReference type="EMBL" id="CAJVPD010000281">
    <property type="protein sequence ID" value="CAG8419856.1"/>
    <property type="molecule type" value="Genomic_DNA"/>
</dbReference>
<evidence type="ECO:0000256" key="4">
    <source>
        <dbReference type="ARBA" id="ARBA00022737"/>
    </source>
</evidence>
<organism evidence="8 9">
    <name type="scientific">Penicillium salamii</name>
    <dbReference type="NCBI Taxonomy" id="1612424"/>
    <lineage>
        <taxon>Eukaryota</taxon>
        <taxon>Fungi</taxon>
        <taxon>Dikarya</taxon>
        <taxon>Ascomycota</taxon>
        <taxon>Pezizomycotina</taxon>
        <taxon>Eurotiomycetes</taxon>
        <taxon>Eurotiomycetidae</taxon>
        <taxon>Eurotiales</taxon>
        <taxon>Aspergillaceae</taxon>
        <taxon>Penicillium</taxon>
    </lineage>
</organism>
<dbReference type="GO" id="GO:0032040">
    <property type="term" value="C:small-subunit processome"/>
    <property type="evidence" value="ECO:0007669"/>
    <property type="project" value="TreeGrafter"/>
</dbReference>